<gene>
    <name evidence="1" type="ORF">HPB50_002302</name>
</gene>
<keyword evidence="2" id="KW-1185">Reference proteome</keyword>
<comment type="caution">
    <text evidence="1">The sequence shown here is derived from an EMBL/GenBank/DDBJ whole genome shotgun (WGS) entry which is preliminary data.</text>
</comment>
<proteinExistence type="predicted"/>
<name>A0ACB7SIY8_HYAAI</name>
<evidence type="ECO:0000313" key="1">
    <source>
        <dbReference type="EMBL" id="KAH6934936.1"/>
    </source>
</evidence>
<accession>A0ACB7SIY8</accession>
<protein>
    <submittedName>
        <fullName evidence="1">Uncharacterized protein</fullName>
    </submittedName>
</protein>
<evidence type="ECO:0000313" key="2">
    <source>
        <dbReference type="Proteomes" id="UP000821845"/>
    </source>
</evidence>
<dbReference type="EMBL" id="CM023483">
    <property type="protein sequence ID" value="KAH6934936.1"/>
    <property type="molecule type" value="Genomic_DNA"/>
</dbReference>
<reference evidence="1" key="1">
    <citation type="submission" date="2020-05" db="EMBL/GenBank/DDBJ databases">
        <title>Large-scale comparative analyses of tick genomes elucidate their genetic diversity and vector capacities.</title>
        <authorList>
            <person name="Jia N."/>
            <person name="Wang J."/>
            <person name="Shi W."/>
            <person name="Du L."/>
            <person name="Sun Y."/>
            <person name="Zhan W."/>
            <person name="Jiang J."/>
            <person name="Wang Q."/>
            <person name="Zhang B."/>
            <person name="Ji P."/>
            <person name="Sakyi L.B."/>
            <person name="Cui X."/>
            <person name="Yuan T."/>
            <person name="Jiang B."/>
            <person name="Yang W."/>
            <person name="Lam T.T.-Y."/>
            <person name="Chang Q."/>
            <person name="Ding S."/>
            <person name="Wang X."/>
            <person name="Zhu J."/>
            <person name="Ruan X."/>
            <person name="Zhao L."/>
            <person name="Wei J."/>
            <person name="Que T."/>
            <person name="Du C."/>
            <person name="Cheng J."/>
            <person name="Dai P."/>
            <person name="Han X."/>
            <person name="Huang E."/>
            <person name="Gao Y."/>
            <person name="Liu J."/>
            <person name="Shao H."/>
            <person name="Ye R."/>
            <person name="Li L."/>
            <person name="Wei W."/>
            <person name="Wang X."/>
            <person name="Wang C."/>
            <person name="Yang T."/>
            <person name="Huo Q."/>
            <person name="Li W."/>
            <person name="Guo W."/>
            <person name="Chen H."/>
            <person name="Zhou L."/>
            <person name="Ni X."/>
            <person name="Tian J."/>
            <person name="Zhou Y."/>
            <person name="Sheng Y."/>
            <person name="Liu T."/>
            <person name="Pan Y."/>
            <person name="Xia L."/>
            <person name="Li J."/>
            <person name="Zhao F."/>
            <person name="Cao W."/>
        </authorList>
    </citation>
    <scope>NUCLEOTIDE SEQUENCE</scope>
    <source>
        <strain evidence="1">Hyas-2018</strain>
    </source>
</reference>
<organism evidence="1 2">
    <name type="scientific">Hyalomma asiaticum</name>
    <name type="common">Tick</name>
    <dbReference type="NCBI Taxonomy" id="266040"/>
    <lineage>
        <taxon>Eukaryota</taxon>
        <taxon>Metazoa</taxon>
        <taxon>Ecdysozoa</taxon>
        <taxon>Arthropoda</taxon>
        <taxon>Chelicerata</taxon>
        <taxon>Arachnida</taxon>
        <taxon>Acari</taxon>
        <taxon>Parasitiformes</taxon>
        <taxon>Ixodida</taxon>
        <taxon>Ixodoidea</taxon>
        <taxon>Ixodidae</taxon>
        <taxon>Hyalomminae</taxon>
        <taxon>Hyalomma</taxon>
    </lineage>
</organism>
<sequence>MLYFTLVSCWVYMSTVVHAVLYLYNSFSSTLPWTTCNQQWADSKCYERDYRNIPCMRINATLYRKYASHNYSEKDALAISTVGGQTVMVPGTEFNAMRSTCLNATQTSTEQFLLKKVLRISPGTDHVGDDYLDTHVVIAICWIAGFLTVRRGIRSYAKTWRSATQHLLFSMSLGMGILTCYGSYKKFSWPLLPNIIKLILTDFFFSVLSSCATLSLSGHATILYGMDLQDVVVSGYAYAFVAYPESVKHFGHAEVWCIAFYLLLCILSFGGVSAYLVTALSAIEDMYPSLRERRTMFSFGACAVLFIISLPTSTGGGLYLLNLIDATIYLDVLPWIALAEVTLVVQGYGMTRLNQDILFMTGQPPSALFPICWRYICPLALMIVSLGTVTAKRIELFEYSYPDWSALVKLAIILSCIFAVSTQILRIFAENNNDIYAALEPEDDYGPANLEIRIQYQEEMAARNLLVPSGISRSRRNTMPTLSPTSALRIDAVD</sequence>
<dbReference type="Proteomes" id="UP000821845">
    <property type="component" value="Chromosome 3"/>
</dbReference>